<dbReference type="EMBL" id="JAGGMR010000001">
    <property type="protein sequence ID" value="MBP2193244.1"/>
    <property type="molecule type" value="Genomic_DNA"/>
</dbReference>
<proteinExistence type="predicted"/>
<name>A0ABS4QNF7_9NOCA</name>
<sequence length="48" mass="5215">MRGQRRMAGSGAKLLDIGPDSGLVTCGHLRMLFRAVVRSHLLRTPIGL</sequence>
<comment type="caution">
    <text evidence="1">The sequence shown here is derived from an EMBL/GenBank/DDBJ whole genome shotgun (WGS) entry which is preliminary data.</text>
</comment>
<evidence type="ECO:0000313" key="2">
    <source>
        <dbReference type="Proteomes" id="UP001519325"/>
    </source>
</evidence>
<accession>A0ABS4QNF7</accession>
<protein>
    <submittedName>
        <fullName evidence="1">Uncharacterized protein</fullName>
    </submittedName>
</protein>
<organism evidence="1 2">
    <name type="scientific">Nocardia goodfellowii</name>
    <dbReference type="NCBI Taxonomy" id="882446"/>
    <lineage>
        <taxon>Bacteria</taxon>
        <taxon>Bacillati</taxon>
        <taxon>Actinomycetota</taxon>
        <taxon>Actinomycetes</taxon>
        <taxon>Mycobacteriales</taxon>
        <taxon>Nocardiaceae</taxon>
        <taxon>Nocardia</taxon>
    </lineage>
</organism>
<dbReference type="Proteomes" id="UP001519325">
    <property type="component" value="Unassembled WGS sequence"/>
</dbReference>
<evidence type="ECO:0000313" key="1">
    <source>
        <dbReference type="EMBL" id="MBP2193244.1"/>
    </source>
</evidence>
<reference evidence="1 2" key="1">
    <citation type="submission" date="2021-03" db="EMBL/GenBank/DDBJ databases">
        <title>Sequencing the genomes of 1000 actinobacteria strains.</title>
        <authorList>
            <person name="Klenk H.-P."/>
        </authorList>
    </citation>
    <scope>NUCLEOTIDE SEQUENCE [LARGE SCALE GENOMIC DNA]</scope>
    <source>
        <strain evidence="1 2">DSM 45516</strain>
    </source>
</reference>
<keyword evidence="2" id="KW-1185">Reference proteome</keyword>
<gene>
    <name evidence="1" type="ORF">BJ987_006145</name>
</gene>